<organism evidence="1">
    <name type="scientific">Zea mays</name>
    <name type="common">Maize</name>
    <dbReference type="NCBI Taxonomy" id="4577"/>
    <lineage>
        <taxon>Eukaryota</taxon>
        <taxon>Viridiplantae</taxon>
        <taxon>Streptophyta</taxon>
        <taxon>Embryophyta</taxon>
        <taxon>Tracheophyta</taxon>
        <taxon>Spermatophyta</taxon>
        <taxon>Magnoliopsida</taxon>
        <taxon>Liliopsida</taxon>
        <taxon>Poales</taxon>
        <taxon>Poaceae</taxon>
        <taxon>PACMAD clade</taxon>
        <taxon>Panicoideae</taxon>
        <taxon>Andropogonodae</taxon>
        <taxon>Andropogoneae</taxon>
        <taxon>Tripsacinae</taxon>
        <taxon>Zea</taxon>
    </lineage>
</organism>
<evidence type="ECO:0000313" key="1">
    <source>
        <dbReference type="EMBL" id="ONM11138.1"/>
    </source>
</evidence>
<protein>
    <submittedName>
        <fullName evidence="1">Pumilio homolog 24</fullName>
    </submittedName>
</protein>
<sequence>MKMAVGGKDNVLDGLTDRIHMLHDAIASDAAQPKTEDTEHAFENFFSSRVIRRMVIDCPAFAVTLWRKALQGKCKIWAEGHSSKVVASFLESPSTEVKDLAKPELQPLVDAGILKVPDPKVVQK</sequence>
<dbReference type="ExpressionAtlas" id="A0A1D6LAI3">
    <property type="expression patterns" value="baseline and differential"/>
</dbReference>
<dbReference type="PANTHER" id="PTHR13389:SF0">
    <property type="entry name" value="PUMILIO HOMOLOG 3"/>
    <property type="match status" value="1"/>
</dbReference>
<dbReference type="AlphaFoldDB" id="A0A1D6LAI3"/>
<dbReference type="EMBL" id="CM007647">
    <property type="protein sequence ID" value="ONM11138.1"/>
    <property type="molecule type" value="Genomic_DNA"/>
</dbReference>
<dbReference type="InterPro" id="IPR040059">
    <property type="entry name" value="PUM3"/>
</dbReference>
<dbReference type="PANTHER" id="PTHR13389">
    <property type="entry name" value="PUMILIO HOMOLOG 3"/>
    <property type="match status" value="1"/>
</dbReference>
<name>A0A1D6LAI3_MAIZE</name>
<reference evidence="1" key="1">
    <citation type="submission" date="2015-12" db="EMBL/GenBank/DDBJ databases">
        <title>Update maize B73 reference genome by single molecule sequencing technologies.</title>
        <authorList>
            <consortium name="Maize Genome Sequencing Project"/>
            <person name="Ware D."/>
        </authorList>
    </citation>
    <scope>NUCLEOTIDE SEQUENCE [LARGE SCALE GENOMIC DNA]</scope>
    <source>
        <tissue evidence="1">Seedling</tissue>
    </source>
</reference>
<accession>A0A1D6LAI3</accession>
<dbReference type="GO" id="GO:0003723">
    <property type="term" value="F:RNA binding"/>
    <property type="evidence" value="ECO:0007669"/>
    <property type="project" value="InterPro"/>
</dbReference>
<proteinExistence type="predicted"/>
<gene>
    <name evidence="1" type="ORF">ZEAMMB73_Zm00001d034750</name>
</gene>